<dbReference type="EMBL" id="BONO01000001">
    <property type="protein sequence ID" value="GIG34835.1"/>
    <property type="molecule type" value="Genomic_DNA"/>
</dbReference>
<comment type="caution">
    <text evidence="1">The sequence shown here is derived from an EMBL/GenBank/DDBJ whole genome shotgun (WGS) entry which is preliminary data.</text>
</comment>
<proteinExistence type="predicted"/>
<dbReference type="InterPro" id="IPR028964">
    <property type="entry name" value="Imm8"/>
</dbReference>
<name>A0A919P8A8_9CELL</name>
<evidence type="ECO:0000313" key="1">
    <source>
        <dbReference type="EMBL" id="GIG34835.1"/>
    </source>
</evidence>
<evidence type="ECO:0008006" key="3">
    <source>
        <dbReference type="Google" id="ProtNLM"/>
    </source>
</evidence>
<gene>
    <name evidence="1" type="ORF">Cpa01nite_02160</name>
</gene>
<reference evidence="1" key="1">
    <citation type="submission" date="2021-01" db="EMBL/GenBank/DDBJ databases">
        <title>Whole genome shotgun sequence of Cellulomonas pakistanensis NBRC 110800.</title>
        <authorList>
            <person name="Komaki H."/>
            <person name="Tamura T."/>
        </authorList>
    </citation>
    <scope>NUCLEOTIDE SEQUENCE</scope>
    <source>
        <strain evidence="1">NBRC 110800</strain>
    </source>
</reference>
<dbReference type="Pfam" id="PF15586">
    <property type="entry name" value="Imm8"/>
    <property type="match status" value="1"/>
</dbReference>
<dbReference type="Proteomes" id="UP000642125">
    <property type="component" value="Unassembled WGS sequence"/>
</dbReference>
<sequence>MRAEIRSIFSSDVEDLAEFRPSDDSFAIAIRFIAGPAGAPGEESFDLTVCSPSWLGEQTVNTSVYDARHHLVVRGFDWAAIRGYIEGRVARCDGETWQEIGHKLSRLGHWEFEDYP</sequence>
<dbReference type="RefSeq" id="WP_203666870.1">
    <property type="nucleotide sequence ID" value="NZ_BONO01000001.1"/>
</dbReference>
<keyword evidence="2" id="KW-1185">Reference proteome</keyword>
<evidence type="ECO:0000313" key="2">
    <source>
        <dbReference type="Proteomes" id="UP000642125"/>
    </source>
</evidence>
<dbReference type="AlphaFoldDB" id="A0A919P8A8"/>
<accession>A0A919P8A8</accession>
<organism evidence="1 2">
    <name type="scientific">Cellulomonas pakistanensis</name>
    <dbReference type="NCBI Taxonomy" id="992287"/>
    <lineage>
        <taxon>Bacteria</taxon>
        <taxon>Bacillati</taxon>
        <taxon>Actinomycetota</taxon>
        <taxon>Actinomycetes</taxon>
        <taxon>Micrococcales</taxon>
        <taxon>Cellulomonadaceae</taxon>
        <taxon>Cellulomonas</taxon>
    </lineage>
</organism>
<protein>
    <recommendedName>
        <fullName evidence="3">Immunity protein 8 of polymorphic toxin system</fullName>
    </recommendedName>
</protein>